<dbReference type="PANTHER" id="PTHR43685:SF2">
    <property type="entry name" value="GLYCOSYLTRANSFERASE 2-LIKE DOMAIN-CONTAINING PROTEIN"/>
    <property type="match status" value="1"/>
</dbReference>
<comment type="caution">
    <text evidence="2">The sequence shown here is derived from an EMBL/GenBank/DDBJ whole genome shotgun (WGS) entry which is preliminary data.</text>
</comment>
<accession>A0A3S0R4Z3</accession>
<dbReference type="InterPro" id="IPR050834">
    <property type="entry name" value="Glycosyltransf_2"/>
</dbReference>
<evidence type="ECO:0000313" key="3">
    <source>
        <dbReference type="Proteomes" id="UP000274358"/>
    </source>
</evidence>
<dbReference type="GO" id="GO:0016740">
    <property type="term" value="F:transferase activity"/>
    <property type="evidence" value="ECO:0007669"/>
    <property type="project" value="UniProtKB-KW"/>
</dbReference>
<protein>
    <submittedName>
        <fullName evidence="2">Glycosyltransferase family 2 protein</fullName>
    </submittedName>
</protein>
<dbReference type="RefSeq" id="WP_126684065.1">
    <property type="nucleotide sequence ID" value="NZ_RYYV01000004.1"/>
</dbReference>
<keyword evidence="2" id="KW-0808">Transferase</keyword>
<dbReference type="InterPro" id="IPR001173">
    <property type="entry name" value="Glyco_trans_2-like"/>
</dbReference>
<evidence type="ECO:0000259" key="1">
    <source>
        <dbReference type="Pfam" id="PF00535"/>
    </source>
</evidence>
<dbReference type="Proteomes" id="UP000274358">
    <property type="component" value="Unassembled WGS sequence"/>
</dbReference>
<proteinExistence type="predicted"/>
<dbReference type="InterPro" id="IPR029044">
    <property type="entry name" value="Nucleotide-diphossugar_trans"/>
</dbReference>
<gene>
    <name evidence="2" type="ORF">EKH80_07295</name>
</gene>
<feature type="domain" description="Glycosyltransferase 2-like" evidence="1">
    <location>
        <begin position="39"/>
        <end position="169"/>
    </location>
</feature>
<dbReference type="Pfam" id="PF00535">
    <property type="entry name" value="Glycos_transf_2"/>
    <property type="match status" value="1"/>
</dbReference>
<evidence type="ECO:0000313" key="2">
    <source>
        <dbReference type="EMBL" id="RUL77670.1"/>
    </source>
</evidence>
<reference evidence="2 3" key="1">
    <citation type="submission" date="2018-12" db="EMBL/GenBank/DDBJ databases">
        <title>Dyella dinghuensis sp. nov. DHOA06 and Dyella choica sp. nov. 4M-K27, isolated from forest soil.</title>
        <authorList>
            <person name="Qiu L.-H."/>
            <person name="Gao Z.-H."/>
        </authorList>
    </citation>
    <scope>NUCLEOTIDE SEQUENCE [LARGE SCALE GENOMIC DNA]</scope>
    <source>
        <strain evidence="2 3">4M-K27</strain>
    </source>
</reference>
<sequence length="307" mass="34723">MAYPTVVGSADTTGRTVVPIARAIFRTSGRNRDIWAPVSVVVPCFRCAHTIEQAVSSVARQKLRPAEVLLVDDGSGDDTLARLKGVARRYPPGWVKVLGLPENRGPSAARNWGWENATQPWVAFLDADDSWHPHKLRLQMQAVDDDPRIALIAHDMNVQARGKHAPALRYPIRCRPCPNRLSLWHKAFPTASVVLRRDLPFRFDENRRRAEDFMLWAQILLSGYRCARLNQVLASWHKPPFGAGGLSGDLTAMYRAAVDVRNTLHKQRLLTTKQLYIAHAAGFARYLRRCLITLIRRRVVTLRDSTR</sequence>
<dbReference type="OrthoDB" id="9801954at2"/>
<dbReference type="Gene3D" id="3.90.550.10">
    <property type="entry name" value="Spore Coat Polysaccharide Biosynthesis Protein SpsA, Chain A"/>
    <property type="match status" value="1"/>
</dbReference>
<dbReference type="PANTHER" id="PTHR43685">
    <property type="entry name" value="GLYCOSYLTRANSFERASE"/>
    <property type="match status" value="1"/>
</dbReference>
<dbReference type="SUPFAM" id="SSF53448">
    <property type="entry name" value="Nucleotide-diphospho-sugar transferases"/>
    <property type="match status" value="1"/>
</dbReference>
<keyword evidence="3" id="KW-1185">Reference proteome</keyword>
<dbReference type="CDD" id="cd00761">
    <property type="entry name" value="Glyco_tranf_GTA_type"/>
    <property type="match status" value="1"/>
</dbReference>
<name>A0A3S0R4Z3_9GAMM</name>
<organism evidence="2 3">
    <name type="scientific">Dyella choica</name>
    <dbReference type="NCBI Taxonomy" id="1927959"/>
    <lineage>
        <taxon>Bacteria</taxon>
        <taxon>Pseudomonadati</taxon>
        <taxon>Pseudomonadota</taxon>
        <taxon>Gammaproteobacteria</taxon>
        <taxon>Lysobacterales</taxon>
        <taxon>Rhodanobacteraceae</taxon>
        <taxon>Dyella</taxon>
    </lineage>
</organism>
<dbReference type="EMBL" id="RYYV01000004">
    <property type="protein sequence ID" value="RUL77670.1"/>
    <property type="molecule type" value="Genomic_DNA"/>
</dbReference>
<dbReference type="AlphaFoldDB" id="A0A3S0R4Z3"/>